<organism evidence="2 3">
    <name type="scientific">Elaphomyces granulatus</name>
    <dbReference type="NCBI Taxonomy" id="519963"/>
    <lineage>
        <taxon>Eukaryota</taxon>
        <taxon>Fungi</taxon>
        <taxon>Dikarya</taxon>
        <taxon>Ascomycota</taxon>
        <taxon>Pezizomycotina</taxon>
        <taxon>Eurotiomycetes</taxon>
        <taxon>Eurotiomycetidae</taxon>
        <taxon>Eurotiales</taxon>
        <taxon>Elaphomycetaceae</taxon>
        <taxon>Elaphomyces</taxon>
    </lineage>
</organism>
<dbReference type="PANTHER" id="PTHR22767:SF3">
    <property type="entry name" value="N-ALPHA-ACETYLTRANSFERASE 25, NATB AUXILIARY SUBUNIT"/>
    <property type="match status" value="1"/>
</dbReference>
<dbReference type="Proteomes" id="UP000243515">
    <property type="component" value="Unassembled WGS sequence"/>
</dbReference>
<dbReference type="AlphaFoldDB" id="A0A232LPQ2"/>
<dbReference type="PANTHER" id="PTHR22767">
    <property type="entry name" value="N-TERMINAL ACETYLTRANSFERASE-RELATED"/>
    <property type="match status" value="1"/>
</dbReference>
<evidence type="ECO:0000256" key="1">
    <source>
        <dbReference type="ARBA" id="ARBA00006298"/>
    </source>
</evidence>
<comment type="caution">
    <text evidence="2">The sequence shown here is derived from an EMBL/GenBank/DDBJ whole genome shotgun (WGS) entry which is preliminary data.</text>
</comment>
<name>A0A232LPQ2_9EURO</name>
<keyword evidence="3" id="KW-1185">Reference proteome</keyword>
<sequence length="971" mass="110261">MAASSDQVFQRRNKQIQDAIDAQNLKQALQLCDKRLKKGEDSRFLKAWKAHILFRHSDEAHHRRGVEETLELCNQEPPTTDLDALDLLCQTLRKLGGYDATMRTLWEKAAKAKPRDLEIQTRWFTNAFEDGDWKSAQKAAMSLKSNFNNKRDYYFWATFLCYLITLDSRASNTDRKLFGTLAYRMISKAAEEVPTDPKELLSPPRAIQTAEELLLLVKIFESQGCYSEALRILDSEHLGIGSRIAQNDWSFVRAKLLTLEKAEKWNESLTFARALLARPDDDTTAKDSILETDDWAVWKLFVSATKKINSLNATHQTQKFLEGSILRHPKLRNAQLALLDLTAWEAQTGVLTEDALRSACEAYYDRNHDKLYCFNDLQKYLVLLTEDVILKFLKYVSKDVEDSSSAVESSNPFFRGVEKINNLKFEYRFRLFFEESASRLQDIEEFVSRCLKAYRNFKRPERDSSPSVIESRPSDDLCLLAAMSLIRASNNGERSRKHKAPSSALIRAACILEHLLLDSPHNYQALLLLVRIYLLLGAGSLALKTFSKLSVKQMQYETVAHNLFTRLSTIHPHAAPAYEDVEPKDYDPQSALIQALTFYRSADVTTTKSRMNGLVSGSYLNVEGSIGFQELLRQSICRRMWALDVRRMQRLVGGDPMGRYDELGMLALRNLTCMAASHARRITVADLSPLIDERSFSAFMNCEAPRRPTFEEQIRLGPLPRERWVKSTTVTDRLFSILKAMTAQNPDPIHVDLPTFEELIPLDVDCDMTPAEIENVKIHLILLETACFLSGSKSSTAEEFEVLINQVEDWLTSTSHRFTSEDDTNLSAFTDTTLTLPLRKQCFPSWVYLHNSFSILETLKAVSLMLSTSPKRMTKSATKILKNRADSLGVIQRQIYEDIKANTRILKSYISEPGVLGALIDLVLIGEDDSEDGQLRTELEATLDSAALELFCGGLMESWEEGLEGIFAVAI</sequence>
<evidence type="ECO:0008006" key="4">
    <source>
        <dbReference type="Google" id="ProtNLM"/>
    </source>
</evidence>
<gene>
    <name evidence="2" type="ORF">Egran_06434</name>
</gene>
<dbReference type="InterPro" id="IPR011990">
    <property type="entry name" value="TPR-like_helical_dom_sf"/>
</dbReference>
<dbReference type="Gene3D" id="1.25.40.1040">
    <property type="match status" value="1"/>
</dbReference>
<dbReference type="OrthoDB" id="1874341at2759"/>
<dbReference type="Pfam" id="PF09797">
    <property type="entry name" value="NatB_MDM20"/>
    <property type="match status" value="1"/>
</dbReference>
<dbReference type="SUPFAM" id="SSF48452">
    <property type="entry name" value="TPR-like"/>
    <property type="match status" value="1"/>
</dbReference>
<accession>A0A232LPQ2</accession>
<dbReference type="InterPro" id="IPR019183">
    <property type="entry name" value="NAA25_NatB_aux_su"/>
</dbReference>
<reference evidence="2 3" key="1">
    <citation type="journal article" date="2015" name="Environ. Microbiol.">
        <title>Metagenome sequence of Elaphomyces granulatus from sporocarp tissue reveals Ascomycota ectomycorrhizal fingerprints of genome expansion and a Proteobacteria-rich microbiome.</title>
        <authorList>
            <person name="Quandt C.A."/>
            <person name="Kohler A."/>
            <person name="Hesse C.N."/>
            <person name="Sharpton T.J."/>
            <person name="Martin F."/>
            <person name="Spatafora J.W."/>
        </authorList>
    </citation>
    <scope>NUCLEOTIDE SEQUENCE [LARGE SCALE GENOMIC DNA]</scope>
    <source>
        <strain evidence="2 3">OSC145934</strain>
    </source>
</reference>
<protein>
    <recommendedName>
        <fullName evidence="4">N-acetyltransferase B complex non catalytic subunit</fullName>
    </recommendedName>
</protein>
<dbReference type="GO" id="GO:0031416">
    <property type="term" value="C:NatB complex"/>
    <property type="evidence" value="ECO:0007669"/>
    <property type="project" value="TreeGrafter"/>
</dbReference>
<evidence type="ECO:0000313" key="2">
    <source>
        <dbReference type="EMBL" id="OXV05797.1"/>
    </source>
</evidence>
<dbReference type="EMBL" id="NPHW01006438">
    <property type="protein sequence ID" value="OXV05797.1"/>
    <property type="molecule type" value="Genomic_DNA"/>
</dbReference>
<evidence type="ECO:0000313" key="3">
    <source>
        <dbReference type="Proteomes" id="UP000243515"/>
    </source>
</evidence>
<comment type="similarity">
    <text evidence="1">Belongs to the MDM20/NAA25 family.</text>
</comment>
<proteinExistence type="inferred from homology"/>